<feature type="region of interest" description="Disordered" evidence="1">
    <location>
        <begin position="62"/>
        <end position="91"/>
    </location>
</feature>
<name>W2IUV2_PHYNI</name>
<evidence type="ECO:0008006" key="4">
    <source>
        <dbReference type="Google" id="ProtNLM"/>
    </source>
</evidence>
<accession>W2IUV2</accession>
<feature type="signal peptide" evidence="2">
    <location>
        <begin position="1"/>
        <end position="22"/>
    </location>
</feature>
<gene>
    <name evidence="3" type="ORF">L916_10430</name>
</gene>
<organism evidence="3">
    <name type="scientific">Phytophthora nicotianae</name>
    <name type="common">Potato buckeye rot agent</name>
    <name type="synonym">Phytophthora parasitica</name>
    <dbReference type="NCBI Taxonomy" id="4792"/>
    <lineage>
        <taxon>Eukaryota</taxon>
        <taxon>Sar</taxon>
        <taxon>Stramenopiles</taxon>
        <taxon>Oomycota</taxon>
        <taxon>Peronosporomycetes</taxon>
        <taxon>Peronosporales</taxon>
        <taxon>Peronosporaceae</taxon>
        <taxon>Phytophthora</taxon>
    </lineage>
</organism>
<protein>
    <recommendedName>
        <fullName evidence="4">RxLR effector protein</fullName>
    </recommendedName>
</protein>
<evidence type="ECO:0000313" key="3">
    <source>
        <dbReference type="EMBL" id="ETL37911.1"/>
    </source>
</evidence>
<dbReference type="AlphaFoldDB" id="W2IUV2"/>
<dbReference type="EMBL" id="KI673451">
    <property type="protein sequence ID" value="ETL37911.1"/>
    <property type="molecule type" value="Genomic_DNA"/>
</dbReference>
<feature type="chain" id="PRO_5004818530" description="RxLR effector protein" evidence="2">
    <location>
        <begin position="23"/>
        <end position="91"/>
    </location>
</feature>
<proteinExistence type="predicted"/>
<keyword evidence="2" id="KW-0732">Signal</keyword>
<sequence>MGLSIVVAAIIVILSFASVAWSIIKENNAAATLAKKKKTAADMGHYSNSNDARLEQVRHVTGRDSYGNGHVQGHGNDIHRRPRDNYSQNFV</sequence>
<reference evidence="3" key="1">
    <citation type="submission" date="2013-11" db="EMBL/GenBank/DDBJ databases">
        <title>The Genome Sequence of Phytophthora parasitica CJ05E6.</title>
        <authorList>
            <consortium name="The Broad Institute Genomics Platform"/>
            <person name="Russ C."/>
            <person name="Tyler B."/>
            <person name="Panabieres F."/>
            <person name="Shan W."/>
            <person name="Tripathy S."/>
            <person name="Grunwald N."/>
            <person name="Machado M."/>
            <person name="Johnson C.S."/>
            <person name="Arredondo F."/>
            <person name="Hong C."/>
            <person name="Coffey M."/>
            <person name="Young S.K."/>
            <person name="Zeng Q."/>
            <person name="Gargeya S."/>
            <person name="Fitzgerald M."/>
            <person name="Abouelleil A."/>
            <person name="Alvarado L."/>
            <person name="Chapman S.B."/>
            <person name="Gainer-Dewar J."/>
            <person name="Goldberg J."/>
            <person name="Griggs A."/>
            <person name="Gujja S."/>
            <person name="Hansen M."/>
            <person name="Howarth C."/>
            <person name="Imamovic A."/>
            <person name="Ireland A."/>
            <person name="Larimer J."/>
            <person name="McCowan C."/>
            <person name="Murphy C."/>
            <person name="Pearson M."/>
            <person name="Poon T.W."/>
            <person name="Priest M."/>
            <person name="Roberts A."/>
            <person name="Saif S."/>
            <person name="Shea T."/>
            <person name="Sykes S."/>
            <person name="Wortman J."/>
            <person name="Nusbaum C."/>
            <person name="Birren B."/>
        </authorList>
    </citation>
    <scope>NUCLEOTIDE SEQUENCE [LARGE SCALE GENOMIC DNA]</scope>
    <source>
        <strain evidence="3">CJ05E6</strain>
    </source>
</reference>
<evidence type="ECO:0000256" key="1">
    <source>
        <dbReference type="SAM" id="MobiDB-lite"/>
    </source>
</evidence>
<evidence type="ECO:0000256" key="2">
    <source>
        <dbReference type="SAM" id="SignalP"/>
    </source>
</evidence>
<dbReference type="Proteomes" id="UP000053864">
    <property type="component" value="Unassembled WGS sequence"/>
</dbReference>